<protein>
    <submittedName>
        <fullName evidence="2">Helix-hairpin-helix domain-containing protein</fullName>
    </submittedName>
</protein>
<dbReference type="InterPro" id="IPR051675">
    <property type="entry name" value="Endo/Exo/Phosphatase_dom_1"/>
</dbReference>
<dbReference type="Gene3D" id="1.10.150.280">
    <property type="entry name" value="AF1531-like domain"/>
    <property type="match status" value="1"/>
</dbReference>
<dbReference type="GO" id="GO:0015627">
    <property type="term" value="C:type II protein secretion system complex"/>
    <property type="evidence" value="ECO:0007669"/>
    <property type="project" value="TreeGrafter"/>
</dbReference>
<dbReference type="PANTHER" id="PTHR21180">
    <property type="entry name" value="ENDONUCLEASE/EXONUCLEASE/PHOSPHATASE FAMILY DOMAIN-CONTAINING PROTEIN 1"/>
    <property type="match status" value="1"/>
</dbReference>
<dbReference type="EMBL" id="JASXSV010000005">
    <property type="protein sequence ID" value="MDP0588471.1"/>
    <property type="molecule type" value="Genomic_DNA"/>
</dbReference>
<dbReference type="NCBIfam" id="TIGR00426">
    <property type="entry name" value="competence protein ComEA helix-hairpin-helix repeat region"/>
    <property type="match status" value="1"/>
</dbReference>
<comment type="caution">
    <text evidence="2">The sequence shown here is derived from an EMBL/GenBank/DDBJ whole genome shotgun (WGS) entry which is preliminary data.</text>
</comment>
<organism evidence="2 3">
    <name type="scientific">Candidatus Endonucleibacter bathymodioli</name>
    <dbReference type="NCBI Taxonomy" id="539814"/>
    <lineage>
        <taxon>Bacteria</taxon>
        <taxon>Pseudomonadati</taxon>
        <taxon>Pseudomonadota</taxon>
        <taxon>Gammaproteobacteria</taxon>
        <taxon>Oceanospirillales</taxon>
        <taxon>Endozoicomonadaceae</taxon>
        <taxon>Candidatus Endonucleibacter</taxon>
    </lineage>
</organism>
<proteinExistence type="predicted"/>
<evidence type="ECO:0000313" key="3">
    <source>
        <dbReference type="Proteomes" id="UP001178148"/>
    </source>
</evidence>
<dbReference type="Proteomes" id="UP001178148">
    <property type="component" value="Unassembled WGS sequence"/>
</dbReference>
<evidence type="ECO:0000256" key="1">
    <source>
        <dbReference type="SAM" id="SignalP"/>
    </source>
</evidence>
<sequence length="91" mass="9924">MIRNFIAPLLIAILSFSSLAYAEKASEKININTASATVLDKELKYVGSAIAERIVEYRKTHGDFATAEALSNVRGIGKKVVEANKNIIITK</sequence>
<reference evidence="2 3" key="1">
    <citation type="journal article" date="2023" name="bioRxiv">
        <title>An intranuclear bacterial parasite of deep-sea mussels expresses apoptosis inhibitors acquired from its host.</title>
        <authorList>
            <person name="Gonzalez Porras M.A."/>
            <person name="Assie A."/>
            <person name="Tietjen M."/>
            <person name="Violette M."/>
            <person name="Kleiner M."/>
            <person name="Gruber-Vodicka H."/>
            <person name="Dubilier N."/>
            <person name="Leisch N."/>
        </authorList>
    </citation>
    <scope>NUCLEOTIDE SEQUENCE [LARGE SCALE GENOMIC DNA]</scope>
    <source>
        <strain evidence="2">IAP13</strain>
    </source>
</reference>
<dbReference type="Pfam" id="PF12836">
    <property type="entry name" value="HHH_3"/>
    <property type="match status" value="1"/>
</dbReference>
<dbReference type="AlphaFoldDB" id="A0AA90NXG7"/>
<dbReference type="SUPFAM" id="SSF47781">
    <property type="entry name" value="RuvA domain 2-like"/>
    <property type="match status" value="1"/>
</dbReference>
<dbReference type="InterPro" id="IPR004509">
    <property type="entry name" value="Competence_ComEA_HhH"/>
</dbReference>
<feature type="signal peptide" evidence="1">
    <location>
        <begin position="1"/>
        <end position="22"/>
    </location>
</feature>
<dbReference type="PANTHER" id="PTHR21180:SF32">
    <property type="entry name" value="ENDONUCLEASE_EXONUCLEASE_PHOSPHATASE FAMILY DOMAIN-CONTAINING PROTEIN 1"/>
    <property type="match status" value="1"/>
</dbReference>
<dbReference type="InterPro" id="IPR010994">
    <property type="entry name" value="RuvA_2-like"/>
</dbReference>
<dbReference type="GO" id="GO:0015628">
    <property type="term" value="P:protein secretion by the type II secretion system"/>
    <property type="evidence" value="ECO:0007669"/>
    <property type="project" value="TreeGrafter"/>
</dbReference>
<accession>A0AA90NXG7</accession>
<feature type="chain" id="PRO_5041640797" evidence="1">
    <location>
        <begin position="23"/>
        <end position="91"/>
    </location>
</feature>
<evidence type="ECO:0000313" key="2">
    <source>
        <dbReference type="EMBL" id="MDP0588471.1"/>
    </source>
</evidence>
<keyword evidence="1" id="KW-0732">Signal</keyword>
<name>A0AA90NXG7_9GAMM</name>
<gene>
    <name evidence="2" type="ORF">QS748_04485</name>
</gene>
<keyword evidence="3" id="KW-1185">Reference proteome</keyword>